<dbReference type="Pfam" id="PF05914">
    <property type="entry name" value="RIB43A"/>
    <property type="match status" value="2"/>
</dbReference>
<dbReference type="AlphaFoldDB" id="A0A8J6AFP8"/>
<accession>A0A8J6AFP8</accession>
<dbReference type="OrthoDB" id="429119at2759"/>
<keyword evidence="5 10" id="KW-0175">Coiled coil</keyword>
<evidence type="ECO:0000256" key="4">
    <source>
        <dbReference type="ARBA" id="ARBA00022846"/>
    </source>
</evidence>
<evidence type="ECO:0000256" key="9">
    <source>
        <dbReference type="ARBA" id="ARBA00046435"/>
    </source>
</evidence>
<organism evidence="11 12">
    <name type="scientific">Galemys pyrenaicus</name>
    <name type="common">Iberian desman</name>
    <name type="synonym">Pyrenean desman</name>
    <dbReference type="NCBI Taxonomy" id="202257"/>
    <lineage>
        <taxon>Eukaryota</taxon>
        <taxon>Metazoa</taxon>
        <taxon>Chordata</taxon>
        <taxon>Craniata</taxon>
        <taxon>Vertebrata</taxon>
        <taxon>Euteleostomi</taxon>
        <taxon>Mammalia</taxon>
        <taxon>Eutheria</taxon>
        <taxon>Laurasiatheria</taxon>
        <taxon>Eulipotyphla</taxon>
        <taxon>Talpidae</taxon>
        <taxon>Galemys</taxon>
    </lineage>
</organism>
<reference evidence="11" key="1">
    <citation type="journal article" date="2021" name="Evol. Appl.">
        <title>The genome of the Pyrenean desman and the effects of bottlenecks and inbreeding on the genomic landscape of an endangered species.</title>
        <authorList>
            <person name="Escoda L."/>
            <person name="Castresana J."/>
        </authorList>
    </citation>
    <scope>NUCLEOTIDE SEQUENCE</scope>
    <source>
        <strain evidence="11">IBE-C5619</strain>
    </source>
</reference>
<dbReference type="EMBL" id="JAGFMF010011642">
    <property type="protein sequence ID" value="KAG8517947.1"/>
    <property type="molecule type" value="Genomic_DNA"/>
</dbReference>
<gene>
    <name evidence="11" type="ORF">J0S82_010991</name>
</gene>
<keyword evidence="4" id="KW-0282">Flagellum</keyword>
<evidence type="ECO:0000256" key="8">
    <source>
        <dbReference type="ARBA" id="ARBA00023273"/>
    </source>
</evidence>
<name>A0A8J6AFP8_GALPY</name>
<evidence type="ECO:0000313" key="11">
    <source>
        <dbReference type="EMBL" id="KAG8517947.1"/>
    </source>
</evidence>
<evidence type="ECO:0000256" key="5">
    <source>
        <dbReference type="ARBA" id="ARBA00023054"/>
    </source>
</evidence>
<proteinExistence type="inferred from homology"/>
<evidence type="ECO:0000256" key="7">
    <source>
        <dbReference type="ARBA" id="ARBA00023212"/>
    </source>
</evidence>
<feature type="coiled-coil region" evidence="10">
    <location>
        <begin position="349"/>
        <end position="376"/>
    </location>
</feature>
<dbReference type="PANTHER" id="PTHR14517:SF10">
    <property type="entry name" value="RIB43A-LIKE WITH COILED-COILS PROTEIN 2"/>
    <property type="match status" value="1"/>
</dbReference>
<dbReference type="PANTHER" id="PTHR14517">
    <property type="entry name" value="RIB43A-RELATED"/>
    <property type="match status" value="1"/>
</dbReference>
<sequence>PPSGPWLCPPRLSCVLTRRREKRGKDFAKSREKRARAALPRPRHAPFLSNRSCLRLRGNPAIAARCSKAGLRGCFSTFVVFSFPLEYFEALGSPTNPVMDVAQPKDLQQDFSQARRRYAELCRQKRIFNARDRIIGGDTAAWDAQVRDQKIREATEKARHETFAAEMRQNDKTMCILEARERRDRKHLCKAICDFQQSFQQPQTRREFDLSDPLALKKDLPARQSDNDVRNTVSGMQRFMGEDLNFLERKRFQEEQNREWSLQQQREWKDARADQKCAGNKAKKANQCQCFLQQPVPLFLFIWPLILFMCQDLYTKTRLQFDQAARHLQTLDCANRKAVCAAVKEFNKSQAAESAERRIQEKKQEQEDNLAEITNLLHGDLLSENPQQAASTLGPHRVVPDRWKGMSQEQLEQIRLAQKQQVQEKLRLQEEEHQRDRAWDLHRVQGAREALLLQRQQQRQQRQQRRALDCSNLSLAQEQRLR</sequence>
<keyword evidence="3" id="KW-0963">Cytoplasm</keyword>
<evidence type="ECO:0000256" key="6">
    <source>
        <dbReference type="ARBA" id="ARBA00023069"/>
    </source>
</evidence>
<evidence type="ECO:0000256" key="10">
    <source>
        <dbReference type="SAM" id="Coils"/>
    </source>
</evidence>
<feature type="non-terminal residue" evidence="11">
    <location>
        <position position="1"/>
    </location>
</feature>
<keyword evidence="12" id="KW-1185">Reference proteome</keyword>
<comment type="caution">
    <text evidence="11">The sequence shown here is derived from an EMBL/GenBank/DDBJ whole genome shotgun (WGS) entry which is preliminary data.</text>
</comment>
<dbReference type="Proteomes" id="UP000700334">
    <property type="component" value="Unassembled WGS sequence"/>
</dbReference>
<protein>
    <submittedName>
        <fullName evidence="11">RIB43A-like with coiled-coils protein 2</fullName>
    </submittedName>
</protein>
<evidence type="ECO:0000256" key="2">
    <source>
        <dbReference type="ARBA" id="ARBA00006875"/>
    </source>
</evidence>
<keyword evidence="6" id="KW-0969">Cilium</keyword>
<comment type="subunit">
    <text evidence="9">Microtubule inner protein component of sperm flagellar doublet microtubules.</text>
</comment>
<evidence type="ECO:0000313" key="12">
    <source>
        <dbReference type="Proteomes" id="UP000700334"/>
    </source>
</evidence>
<comment type="subcellular location">
    <subcellularLocation>
        <location evidence="1">Cytoplasm</location>
        <location evidence="1">Cytoskeleton</location>
        <location evidence="1">Flagellum axoneme</location>
    </subcellularLocation>
</comment>
<comment type="similarity">
    <text evidence="2">Belongs to the RIB43A family.</text>
</comment>
<evidence type="ECO:0000256" key="3">
    <source>
        <dbReference type="ARBA" id="ARBA00022490"/>
    </source>
</evidence>
<keyword evidence="8" id="KW-0966">Cell projection</keyword>
<evidence type="ECO:0000256" key="1">
    <source>
        <dbReference type="ARBA" id="ARBA00004611"/>
    </source>
</evidence>
<dbReference type="InterPro" id="IPR008805">
    <property type="entry name" value="RIB43A"/>
</dbReference>
<keyword evidence="7" id="KW-0206">Cytoskeleton</keyword>